<proteinExistence type="predicted"/>
<reference evidence="1" key="2">
    <citation type="journal article" date="2015" name="Fish Shellfish Immunol.">
        <title>Early steps in the European eel (Anguilla anguilla)-Vibrio vulnificus interaction in the gills: Role of the RtxA13 toxin.</title>
        <authorList>
            <person name="Callol A."/>
            <person name="Pajuelo D."/>
            <person name="Ebbesson L."/>
            <person name="Teles M."/>
            <person name="MacKenzie S."/>
            <person name="Amaro C."/>
        </authorList>
    </citation>
    <scope>NUCLEOTIDE SEQUENCE</scope>
</reference>
<evidence type="ECO:0000313" key="1">
    <source>
        <dbReference type="EMBL" id="JAH25145.1"/>
    </source>
</evidence>
<dbReference type="EMBL" id="GBXM01083432">
    <property type="protein sequence ID" value="JAH25145.1"/>
    <property type="molecule type" value="Transcribed_RNA"/>
</dbReference>
<organism evidence="1">
    <name type="scientific">Anguilla anguilla</name>
    <name type="common">European freshwater eel</name>
    <name type="synonym">Muraena anguilla</name>
    <dbReference type="NCBI Taxonomy" id="7936"/>
    <lineage>
        <taxon>Eukaryota</taxon>
        <taxon>Metazoa</taxon>
        <taxon>Chordata</taxon>
        <taxon>Craniata</taxon>
        <taxon>Vertebrata</taxon>
        <taxon>Euteleostomi</taxon>
        <taxon>Actinopterygii</taxon>
        <taxon>Neopterygii</taxon>
        <taxon>Teleostei</taxon>
        <taxon>Anguilliformes</taxon>
        <taxon>Anguillidae</taxon>
        <taxon>Anguilla</taxon>
    </lineage>
</organism>
<accession>A0A0E9R9H2</accession>
<name>A0A0E9R9H2_ANGAN</name>
<protein>
    <submittedName>
        <fullName evidence="1">Uncharacterized protein</fullName>
    </submittedName>
</protein>
<dbReference type="AlphaFoldDB" id="A0A0E9R9H2"/>
<reference evidence="1" key="1">
    <citation type="submission" date="2014-11" db="EMBL/GenBank/DDBJ databases">
        <authorList>
            <person name="Amaro Gonzalez C."/>
        </authorList>
    </citation>
    <scope>NUCLEOTIDE SEQUENCE</scope>
</reference>
<sequence>MFKFSEPSRFSPLTSSFDVWTL</sequence>